<organism evidence="2 3">
    <name type="scientific">Corchorus olitorius</name>
    <dbReference type="NCBI Taxonomy" id="93759"/>
    <lineage>
        <taxon>Eukaryota</taxon>
        <taxon>Viridiplantae</taxon>
        <taxon>Streptophyta</taxon>
        <taxon>Embryophyta</taxon>
        <taxon>Tracheophyta</taxon>
        <taxon>Spermatophyta</taxon>
        <taxon>Magnoliopsida</taxon>
        <taxon>eudicotyledons</taxon>
        <taxon>Gunneridae</taxon>
        <taxon>Pentapetalae</taxon>
        <taxon>rosids</taxon>
        <taxon>malvids</taxon>
        <taxon>Malvales</taxon>
        <taxon>Malvaceae</taxon>
        <taxon>Grewioideae</taxon>
        <taxon>Apeibeae</taxon>
        <taxon>Corchorus</taxon>
    </lineage>
</organism>
<feature type="region of interest" description="Disordered" evidence="1">
    <location>
        <begin position="1"/>
        <end position="49"/>
    </location>
</feature>
<dbReference type="Proteomes" id="UP000187203">
    <property type="component" value="Unassembled WGS sequence"/>
</dbReference>
<dbReference type="EMBL" id="AWUE01010440">
    <property type="protein sequence ID" value="OMP11656.1"/>
    <property type="molecule type" value="Genomic_DNA"/>
</dbReference>
<keyword evidence="3" id="KW-1185">Reference proteome</keyword>
<sequence>MSATDDSQVLSRTISIGVESPPSREEGDTPEIPLIRKRKATGVAEASSRPKVARLDAFDPIFSDPSHVGDVIRPSPSTVGVASTSEAGTNTLQPNVCVASGSTAGSSGSVERNWVRRYNERVDRAFSAAVSMQSKYLKGAGNSNKDLENMETKVIAERRAKQNARRAGLVASTSPVVPFPSSVSKAPETPQANPPLTLAQACP</sequence>
<accession>A0A1R3KX49</accession>
<dbReference type="AlphaFoldDB" id="A0A1R3KX49"/>
<reference evidence="3" key="1">
    <citation type="submission" date="2013-09" db="EMBL/GenBank/DDBJ databases">
        <title>Corchorus olitorius genome sequencing.</title>
        <authorList>
            <person name="Alam M."/>
            <person name="Haque M.S."/>
            <person name="Islam M.S."/>
            <person name="Emdad E.M."/>
            <person name="Islam M.M."/>
            <person name="Ahmed B."/>
            <person name="Halim A."/>
            <person name="Hossen Q.M.M."/>
            <person name="Hossain M.Z."/>
            <person name="Ahmed R."/>
            <person name="Khan M.M."/>
            <person name="Islam R."/>
            <person name="Rashid M.M."/>
            <person name="Khan S.A."/>
            <person name="Rahman M.S."/>
            <person name="Alam M."/>
            <person name="Yahiya A.S."/>
            <person name="Khan M.S."/>
            <person name="Azam M.S."/>
            <person name="Haque T."/>
            <person name="Lashkar M.Z.H."/>
            <person name="Akhand A.I."/>
            <person name="Morshed G."/>
            <person name="Roy S."/>
            <person name="Uddin K.S."/>
            <person name="Rabeya T."/>
            <person name="Hossain A.S."/>
            <person name="Chowdhury A."/>
            <person name="Snigdha A.R."/>
            <person name="Mortoza M.S."/>
            <person name="Matin S.A."/>
            <person name="Hoque S.M.E."/>
            <person name="Islam M.K."/>
            <person name="Roy D.K."/>
            <person name="Haider R."/>
            <person name="Moosa M.M."/>
            <person name="Elias S.M."/>
            <person name="Hasan A.M."/>
            <person name="Jahan S."/>
            <person name="Shafiuddin M."/>
            <person name="Mahmood N."/>
            <person name="Shommy N.S."/>
        </authorList>
    </citation>
    <scope>NUCLEOTIDE SEQUENCE [LARGE SCALE GENOMIC DNA]</scope>
    <source>
        <strain evidence="3">cv. O-4</strain>
    </source>
</reference>
<evidence type="ECO:0000313" key="3">
    <source>
        <dbReference type="Proteomes" id="UP000187203"/>
    </source>
</evidence>
<feature type="region of interest" description="Disordered" evidence="1">
    <location>
        <begin position="164"/>
        <end position="203"/>
    </location>
</feature>
<evidence type="ECO:0000313" key="2">
    <source>
        <dbReference type="EMBL" id="OMP11656.1"/>
    </source>
</evidence>
<evidence type="ECO:0000256" key="1">
    <source>
        <dbReference type="SAM" id="MobiDB-lite"/>
    </source>
</evidence>
<name>A0A1R3KX49_9ROSI</name>
<feature type="compositionally biased region" description="Low complexity" evidence="1">
    <location>
        <begin position="170"/>
        <end position="187"/>
    </location>
</feature>
<feature type="compositionally biased region" description="Polar residues" evidence="1">
    <location>
        <begin position="1"/>
        <end position="14"/>
    </location>
</feature>
<proteinExistence type="predicted"/>
<protein>
    <submittedName>
        <fullName evidence="2">Calreticulin</fullName>
    </submittedName>
</protein>
<feature type="compositionally biased region" description="Polar residues" evidence="1">
    <location>
        <begin position="75"/>
        <end position="94"/>
    </location>
</feature>
<comment type="caution">
    <text evidence="2">The sequence shown here is derived from an EMBL/GenBank/DDBJ whole genome shotgun (WGS) entry which is preliminary data.</text>
</comment>
<gene>
    <name evidence="2" type="ORF">COLO4_03741</name>
</gene>
<feature type="region of interest" description="Disordered" evidence="1">
    <location>
        <begin position="65"/>
        <end position="95"/>
    </location>
</feature>